<keyword evidence="2" id="KW-0732">Signal</keyword>
<dbReference type="RefSeq" id="WP_053235513.1">
    <property type="nucleotide sequence ID" value="NZ_CP011125.1"/>
</dbReference>
<organism evidence="3 4">
    <name type="scientific">Sandaracinus amylolyticus</name>
    <dbReference type="NCBI Taxonomy" id="927083"/>
    <lineage>
        <taxon>Bacteria</taxon>
        <taxon>Pseudomonadati</taxon>
        <taxon>Myxococcota</taxon>
        <taxon>Polyangia</taxon>
        <taxon>Polyangiales</taxon>
        <taxon>Sandaracinaceae</taxon>
        <taxon>Sandaracinus</taxon>
    </lineage>
</organism>
<keyword evidence="4" id="KW-1185">Reference proteome</keyword>
<gene>
    <name evidence="3" type="ORF">DB32_005507</name>
</gene>
<dbReference type="EMBL" id="CP011125">
    <property type="protein sequence ID" value="AKF08358.1"/>
    <property type="molecule type" value="Genomic_DNA"/>
</dbReference>
<keyword evidence="1" id="KW-0812">Transmembrane</keyword>
<evidence type="ECO:0000313" key="3">
    <source>
        <dbReference type="EMBL" id="AKF08358.1"/>
    </source>
</evidence>
<evidence type="ECO:0000313" key="4">
    <source>
        <dbReference type="Proteomes" id="UP000034883"/>
    </source>
</evidence>
<dbReference type="AlphaFoldDB" id="A0A0F6W690"/>
<feature type="transmembrane region" description="Helical" evidence="1">
    <location>
        <begin position="240"/>
        <end position="263"/>
    </location>
</feature>
<evidence type="ECO:0008006" key="5">
    <source>
        <dbReference type="Google" id="ProtNLM"/>
    </source>
</evidence>
<dbReference type="KEGG" id="samy:DB32_005507"/>
<protein>
    <recommendedName>
        <fullName evidence="5">Tetratricopeptide repeat protein</fullName>
    </recommendedName>
</protein>
<accession>A0A0F6W690</accession>
<evidence type="ECO:0000256" key="1">
    <source>
        <dbReference type="SAM" id="Phobius"/>
    </source>
</evidence>
<dbReference type="Proteomes" id="UP000034883">
    <property type="component" value="Chromosome"/>
</dbReference>
<feature type="chain" id="PRO_5002511199" description="Tetratricopeptide repeat protein" evidence="2">
    <location>
        <begin position="23"/>
        <end position="286"/>
    </location>
</feature>
<keyword evidence="1" id="KW-1133">Transmembrane helix</keyword>
<keyword evidence="1" id="KW-0472">Membrane</keyword>
<reference evidence="3 4" key="1">
    <citation type="submission" date="2015-03" db="EMBL/GenBank/DDBJ databases">
        <title>Genome assembly of Sandaracinus amylolyticus DSM 53668.</title>
        <authorList>
            <person name="Sharma G."/>
            <person name="Subramanian S."/>
        </authorList>
    </citation>
    <scope>NUCLEOTIDE SEQUENCE [LARGE SCALE GENOMIC DNA]</scope>
    <source>
        <strain evidence="3 4">DSM 53668</strain>
    </source>
</reference>
<evidence type="ECO:0000256" key="2">
    <source>
        <dbReference type="SAM" id="SignalP"/>
    </source>
</evidence>
<proteinExistence type="predicted"/>
<name>A0A0F6W690_9BACT</name>
<sequence length="286" mass="30359">MATLSTRIALAVLVMTAAQAHAQAPSDAQRLVDDARRLYAELEFAGAVDAARRALGTPGVRDVERASALETMGSALVVLDREEAAREAFESLFRIDPYWSVREPSGSPRIRRFVETVRARMVPDAALDPEIALRLEAPSAARAGSSTRVAIDVEGDASDRATVRVLARAEGELEWRSIDAQRDGERFVASVDVPEGVGSIELYAELRDARDRVVARAGGPLVPSSVPVRTGDGGSVIEEWWFWALIGGAVIVVGAGVAIGVAASDGGQTPGGTLPPGRVELPLLRF</sequence>
<feature type="signal peptide" evidence="2">
    <location>
        <begin position="1"/>
        <end position="22"/>
    </location>
</feature>
<dbReference type="STRING" id="927083.DB32_005507"/>